<evidence type="ECO:0000256" key="1">
    <source>
        <dbReference type="ARBA" id="ARBA00022679"/>
    </source>
</evidence>
<dbReference type="InterPro" id="IPR001296">
    <property type="entry name" value="Glyco_trans_1"/>
</dbReference>
<dbReference type="SUPFAM" id="SSF53756">
    <property type="entry name" value="UDP-Glycosyltransferase/glycogen phosphorylase"/>
    <property type="match status" value="1"/>
</dbReference>
<accession>A0AAW5VI41</accession>
<evidence type="ECO:0000313" key="4">
    <source>
        <dbReference type="EMBL" id="MCW7530759.1"/>
    </source>
</evidence>
<dbReference type="EMBL" id="JAMQPM010000004">
    <property type="protein sequence ID" value="MCW7526852.1"/>
    <property type="molecule type" value="Genomic_DNA"/>
</dbReference>
<evidence type="ECO:0000313" key="5">
    <source>
        <dbReference type="Proteomes" id="UP001208540"/>
    </source>
</evidence>
<protein>
    <submittedName>
        <fullName evidence="4">Glycosyltransferase family 4 protein</fullName>
    </submittedName>
</protein>
<dbReference type="Proteomes" id="UP001208540">
    <property type="component" value="Unassembled WGS sequence"/>
</dbReference>
<sequence>MKIIFDISILAWSVRSNKAKTGIFRVIENLLNESIHQKDFELYLSSVQGNICSFYEYLENHNIRIQSDRLLVPRKYSKSKDKVFLLYLWVLNLVDFKRKVLYKFFIPKIIQSILDPLLMILGMREYLYPIRSEFLNEEFIFHSPYLPFPAFIKNSKIRKVIFIHDLIPILYPEFFVSNRDNVVWKIIRDLDSETNIITNSEFSKLDIIKSIPNINKDRINVVLLGCDKVFHEVESDFELDKEILKYGLKNKKYILTVSTLEPRKNLKSSIRAFVRLVEEGLDPEIKFVILGGRGWGVEFGTLESEYPDVFKNRIIFLGFISDEEMALIYSGALFFVYLSLYEGFGLPPLEAMKSGLPVIVSNTSSLPEVVGEAGVLVDPRDEDEIFLRMKDLVTSRGLRRKLSLKSRKQASLFSWEKSVLQLKKIYQNILK</sequence>
<dbReference type="PANTHER" id="PTHR46401:SF2">
    <property type="entry name" value="GLYCOSYLTRANSFERASE WBBK-RELATED"/>
    <property type="match status" value="1"/>
</dbReference>
<dbReference type="Gene3D" id="3.40.50.2000">
    <property type="entry name" value="Glycogen Phosphorylase B"/>
    <property type="match status" value="1"/>
</dbReference>
<dbReference type="GO" id="GO:0016757">
    <property type="term" value="F:glycosyltransferase activity"/>
    <property type="evidence" value="ECO:0007669"/>
    <property type="project" value="InterPro"/>
</dbReference>
<evidence type="ECO:0000313" key="3">
    <source>
        <dbReference type="EMBL" id="MCW7526852.1"/>
    </source>
</evidence>
<dbReference type="AlphaFoldDB" id="A0AAW5VI41"/>
<keyword evidence="1" id="KW-0808">Transferase</keyword>
<proteinExistence type="predicted"/>
<evidence type="ECO:0000259" key="2">
    <source>
        <dbReference type="Pfam" id="PF00534"/>
    </source>
</evidence>
<reference evidence="4 6" key="1">
    <citation type="submission" date="2022-06" db="EMBL/GenBank/DDBJ databases">
        <title>Leptospira isolates from biofilms formed at urban environments.</title>
        <authorList>
            <person name="Ribeiro P.S."/>
            <person name="Sousa T."/>
            <person name="Carvalho N."/>
            <person name="Aburjaile F."/>
            <person name="Neves F."/>
            <person name="Oliveira D."/>
            <person name="Blanco L."/>
            <person name="Lima J."/>
            <person name="Costa F."/>
            <person name="Brenig B."/>
            <person name="Soares S."/>
            <person name="Ramos R."/>
            <person name="Goes-Neto A."/>
            <person name="Matiuzzi M."/>
            <person name="Azevedo V."/>
            <person name="Ristow P."/>
        </authorList>
    </citation>
    <scope>NUCLEOTIDE SEQUENCE</scope>
    <source>
        <strain evidence="3 6">VSF19</strain>
        <strain evidence="4">VSF20</strain>
    </source>
</reference>
<feature type="domain" description="Glycosyl transferase family 1" evidence="2">
    <location>
        <begin position="249"/>
        <end position="408"/>
    </location>
</feature>
<dbReference type="EMBL" id="JAMQPL010000004">
    <property type="protein sequence ID" value="MCW7530759.1"/>
    <property type="molecule type" value="Genomic_DNA"/>
</dbReference>
<dbReference type="PANTHER" id="PTHR46401">
    <property type="entry name" value="GLYCOSYLTRANSFERASE WBBK-RELATED"/>
    <property type="match status" value="1"/>
</dbReference>
<dbReference type="RefSeq" id="WP_265352058.1">
    <property type="nucleotide sequence ID" value="NZ_JAMQPL010000004.1"/>
</dbReference>
<dbReference type="CDD" id="cd03809">
    <property type="entry name" value="GT4_MtfB-like"/>
    <property type="match status" value="1"/>
</dbReference>
<dbReference type="Pfam" id="PF00534">
    <property type="entry name" value="Glycos_transf_1"/>
    <property type="match status" value="1"/>
</dbReference>
<name>A0AAW5VI41_9LEPT</name>
<organism evidence="4 5">
    <name type="scientific">Leptospira soteropolitanensis</name>
    <dbReference type="NCBI Taxonomy" id="2950025"/>
    <lineage>
        <taxon>Bacteria</taxon>
        <taxon>Pseudomonadati</taxon>
        <taxon>Spirochaetota</taxon>
        <taxon>Spirochaetia</taxon>
        <taxon>Leptospirales</taxon>
        <taxon>Leptospiraceae</taxon>
        <taxon>Leptospira</taxon>
    </lineage>
</organism>
<evidence type="ECO:0000313" key="6">
    <source>
        <dbReference type="Proteomes" id="UP001208912"/>
    </source>
</evidence>
<comment type="caution">
    <text evidence="4">The sequence shown here is derived from an EMBL/GenBank/DDBJ whole genome shotgun (WGS) entry which is preliminary data.</text>
</comment>
<dbReference type="Proteomes" id="UP001208912">
    <property type="component" value="Unassembled WGS sequence"/>
</dbReference>
<gene>
    <name evidence="3" type="ORF">ND861_10895</name>
    <name evidence="4" type="ORF">ND862_11070</name>
</gene>
<dbReference type="GO" id="GO:0009103">
    <property type="term" value="P:lipopolysaccharide biosynthetic process"/>
    <property type="evidence" value="ECO:0007669"/>
    <property type="project" value="TreeGrafter"/>
</dbReference>
<keyword evidence="6" id="KW-1185">Reference proteome</keyword>